<evidence type="ECO:0000256" key="1">
    <source>
        <dbReference type="SAM" id="MobiDB-lite"/>
    </source>
</evidence>
<proteinExistence type="predicted"/>
<evidence type="ECO:0000313" key="2">
    <source>
        <dbReference type="EMBL" id="RNA02474.1"/>
    </source>
</evidence>
<sequence length="648" mass="75950">MKEIETKIHDEDIKESLSLTEKTDSKVKMMSLGLSEENDLNLNSRRKKNENKESVNVSNHTKKESGSSLLYTDFKNENKNQEEKNQKYSEKEVNYKIIPNPKNSQSLNESLILNHDEEFFDRNNFFENKSKSKIEIQLEKIKDSEDVEISNNSINFSKEFLTKENVMNLLNLDDYQQSNHNTQEIRNSLKLDLKYNEENTQKTKFSLIKQIKLSLNRKNSEKKSIKKIVKKSSISQISLEENKNKNINKFDRSDNLDQILNEIGQKNAMQKFFESNKKKKSIQIDKETEINEQKTSINSEENLDISKNLLSEQISKENLKKSEDYPNNNKESLTNFELNFNPNPNTVESDILVSCQVFYSDKKSKEIDDLKKKKTLSFDQNQDFLFIPESEEMIEKVKRNRYIYQVAESNSIDFEILNEQPFDTFTEIASENLGKYLTKAESTTQLQSRIVQINNLFPSKDEALFNFQNDFLDESYDIENQIDQELELIQSNRSSFEEQEKVVHQEIDTKIRSVSSFISENEIILTEFEKKSQVFHSKNYYHLIDKNDLDQSDDQSNFRSSEIINRMKSKTNRNSLRLSFSSLSLSKNFDKKSATSILSGKTRITKSKSLSVDTLFKRPSKLSNNSVYDSIHFYCLLKYRIKHLLKIK</sequence>
<dbReference type="Proteomes" id="UP000276133">
    <property type="component" value="Unassembled WGS sequence"/>
</dbReference>
<reference evidence="2 3" key="1">
    <citation type="journal article" date="2018" name="Sci. Rep.">
        <title>Genomic signatures of local adaptation to the degree of environmental predictability in rotifers.</title>
        <authorList>
            <person name="Franch-Gras L."/>
            <person name="Hahn C."/>
            <person name="Garcia-Roger E.M."/>
            <person name="Carmona M.J."/>
            <person name="Serra M."/>
            <person name="Gomez A."/>
        </authorList>
    </citation>
    <scope>NUCLEOTIDE SEQUENCE [LARGE SCALE GENOMIC DNA]</scope>
    <source>
        <strain evidence="2">HYR1</strain>
    </source>
</reference>
<accession>A0A3M7PU35</accession>
<keyword evidence="3" id="KW-1185">Reference proteome</keyword>
<evidence type="ECO:0000313" key="3">
    <source>
        <dbReference type="Proteomes" id="UP000276133"/>
    </source>
</evidence>
<name>A0A3M7PU35_BRAPC</name>
<gene>
    <name evidence="2" type="ORF">BpHYR1_046491</name>
</gene>
<organism evidence="2 3">
    <name type="scientific">Brachionus plicatilis</name>
    <name type="common">Marine rotifer</name>
    <name type="synonym">Brachionus muelleri</name>
    <dbReference type="NCBI Taxonomy" id="10195"/>
    <lineage>
        <taxon>Eukaryota</taxon>
        <taxon>Metazoa</taxon>
        <taxon>Spiralia</taxon>
        <taxon>Gnathifera</taxon>
        <taxon>Rotifera</taxon>
        <taxon>Eurotatoria</taxon>
        <taxon>Monogononta</taxon>
        <taxon>Pseudotrocha</taxon>
        <taxon>Ploima</taxon>
        <taxon>Brachionidae</taxon>
        <taxon>Brachionus</taxon>
    </lineage>
</organism>
<dbReference type="EMBL" id="REGN01008866">
    <property type="protein sequence ID" value="RNA02474.1"/>
    <property type="molecule type" value="Genomic_DNA"/>
</dbReference>
<protein>
    <submittedName>
        <fullName evidence="2">Uncharacterized protein</fullName>
    </submittedName>
</protein>
<feature type="compositionally biased region" description="Basic and acidic residues" evidence="1">
    <location>
        <begin position="74"/>
        <end position="88"/>
    </location>
</feature>
<dbReference type="AlphaFoldDB" id="A0A3M7PU35"/>
<comment type="caution">
    <text evidence="2">The sequence shown here is derived from an EMBL/GenBank/DDBJ whole genome shotgun (WGS) entry which is preliminary data.</text>
</comment>
<feature type="region of interest" description="Disordered" evidence="1">
    <location>
        <begin position="31"/>
        <end position="88"/>
    </location>
</feature>